<evidence type="ECO:0000313" key="1">
    <source>
        <dbReference type="EMBL" id="KAF7359982.1"/>
    </source>
</evidence>
<dbReference type="Proteomes" id="UP000620124">
    <property type="component" value="Unassembled WGS sequence"/>
</dbReference>
<gene>
    <name evidence="1" type="ORF">MVEN_00725100</name>
</gene>
<proteinExistence type="predicted"/>
<dbReference type="EMBL" id="JACAZI010000005">
    <property type="protein sequence ID" value="KAF7359982.1"/>
    <property type="molecule type" value="Genomic_DNA"/>
</dbReference>
<dbReference type="AlphaFoldDB" id="A0A8H7D5E1"/>
<evidence type="ECO:0000313" key="2">
    <source>
        <dbReference type="Proteomes" id="UP000620124"/>
    </source>
</evidence>
<name>A0A8H7D5E1_9AGAR</name>
<keyword evidence="2" id="KW-1185">Reference proteome</keyword>
<reference evidence="1" key="1">
    <citation type="submission" date="2020-05" db="EMBL/GenBank/DDBJ databases">
        <title>Mycena genomes resolve the evolution of fungal bioluminescence.</title>
        <authorList>
            <person name="Tsai I.J."/>
        </authorList>
    </citation>
    <scope>NUCLEOTIDE SEQUENCE</scope>
    <source>
        <strain evidence="1">CCC161011</strain>
    </source>
</reference>
<organism evidence="1 2">
    <name type="scientific">Mycena venus</name>
    <dbReference type="NCBI Taxonomy" id="2733690"/>
    <lineage>
        <taxon>Eukaryota</taxon>
        <taxon>Fungi</taxon>
        <taxon>Dikarya</taxon>
        <taxon>Basidiomycota</taxon>
        <taxon>Agaricomycotina</taxon>
        <taxon>Agaricomycetes</taxon>
        <taxon>Agaricomycetidae</taxon>
        <taxon>Agaricales</taxon>
        <taxon>Marasmiineae</taxon>
        <taxon>Mycenaceae</taxon>
        <taxon>Mycena</taxon>
    </lineage>
</organism>
<protein>
    <submittedName>
        <fullName evidence="1">Uncharacterized protein</fullName>
    </submittedName>
</protein>
<sequence>MRTNIPSLLLELRPAPACHLDPARLILTSTAFIYKSSLRLSTYRTNHSSRCRSVLMANSNSEWSVTLRWLWEVADSSCYAYNQSHLDFSTRPFVKDGTSSVLGRLRPDPLPITTCARYRVSRAIPGAALVSVRILLRPSLCVFIMTRTPPDAVFLRPPPAHPSHFSTYHFYVAYAAPPMRSWRFKRRERRI</sequence>
<accession>A0A8H7D5E1</accession>
<comment type="caution">
    <text evidence="1">The sequence shown here is derived from an EMBL/GenBank/DDBJ whole genome shotgun (WGS) entry which is preliminary data.</text>
</comment>